<feature type="transmembrane region" description="Helical" evidence="6">
    <location>
        <begin position="249"/>
        <end position="270"/>
    </location>
</feature>
<protein>
    <submittedName>
        <fullName evidence="8">MFS transporter</fullName>
    </submittedName>
</protein>
<dbReference type="InterPro" id="IPR011701">
    <property type="entry name" value="MFS"/>
</dbReference>
<gene>
    <name evidence="8" type="ORF">KDH_08010</name>
</gene>
<feature type="transmembrane region" description="Helical" evidence="6">
    <location>
        <begin position="122"/>
        <end position="144"/>
    </location>
</feature>
<evidence type="ECO:0000256" key="5">
    <source>
        <dbReference type="ARBA" id="ARBA00023136"/>
    </source>
</evidence>
<feature type="transmembrane region" description="Helical" evidence="6">
    <location>
        <begin position="32"/>
        <end position="51"/>
    </location>
</feature>
<proteinExistence type="predicted"/>
<comment type="caution">
    <text evidence="8">The sequence shown here is derived from an EMBL/GenBank/DDBJ whole genome shotgun (WGS) entry which is preliminary data.</text>
</comment>
<keyword evidence="9" id="KW-1185">Reference proteome</keyword>
<reference evidence="8 9" key="1">
    <citation type="submission" date="2023-02" db="EMBL/GenBank/DDBJ databases">
        <title>Dictyobacter halimunensis sp. nov., a new member of the class Ktedonobacteria from forest soil in a geothermal area.</title>
        <authorList>
            <person name="Rachmania M.K."/>
            <person name="Ningsih F."/>
            <person name="Sakai Y."/>
            <person name="Yabe S."/>
            <person name="Yokota A."/>
            <person name="Sjamsuridzal W."/>
        </authorList>
    </citation>
    <scope>NUCLEOTIDE SEQUENCE [LARGE SCALE GENOMIC DNA]</scope>
    <source>
        <strain evidence="8 9">S3.2.2.5</strain>
    </source>
</reference>
<feature type="transmembrane region" description="Helical" evidence="6">
    <location>
        <begin position="150"/>
        <end position="170"/>
    </location>
</feature>
<evidence type="ECO:0000313" key="9">
    <source>
        <dbReference type="Proteomes" id="UP001344906"/>
    </source>
</evidence>
<comment type="subcellular location">
    <subcellularLocation>
        <location evidence="1">Cell membrane</location>
        <topology evidence="1">Multi-pass membrane protein</topology>
    </subcellularLocation>
</comment>
<evidence type="ECO:0000256" key="3">
    <source>
        <dbReference type="ARBA" id="ARBA00022692"/>
    </source>
</evidence>
<feature type="transmembrane region" description="Helical" evidence="6">
    <location>
        <begin position="277"/>
        <end position="299"/>
    </location>
</feature>
<dbReference type="InterPro" id="IPR036259">
    <property type="entry name" value="MFS_trans_sf"/>
</dbReference>
<dbReference type="SUPFAM" id="SSF103473">
    <property type="entry name" value="MFS general substrate transporter"/>
    <property type="match status" value="1"/>
</dbReference>
<feature type="transmembrane region" description="Helical" evidence="6">
    <location>
        <begin position="209"/>
        <end position="229"/>
    </location>
</feature>
<dbReference type="Pfam" id="PF07690">
    <property type="entry name" value="MFS_1"/>
    <property type="match status" value="1"/>
</dbReference>
<organism evidence="8 9">
    <name type="scientific">Dictyobacter halimunensis</name>
    <dbReference type="NCBI Taxonomy" id="3026934"/>
    <lineage>
        <taxon>Bacteria</taxon>
        <taxon>Bacillati</taxon>
        <taxon>Chloroflexota</taxon>
        <taxon>Ktedonobacteria</taxon>
        <taxon>Ktedonobacterales</taxon>
        <taxon>Dictyobacteraceae</taxon>
        <taxon>Dictyobacter</taxon>
    </lineage>
</organism>
<dbReference type="Proteomes" id="UP001344906">
    <property type="component" value="Unassembled WGS sequence"/>
</dbReference>
<feature type="transmembrane region" description="Helical" evidence="6">
    <location>
        <begin position="305"/>
        <end position="322"/>
    </location>
</feature>
<keyword evidence="4 6" id="KW-1133">Transmembrane helix</keyword>
<dbReference type="CDD" id="cd17328">
    <property type="entry name" value="MFS_spinster_like"/>
    <property type="match status" value="1"/>
</dbReference>
<keyword evidence="2" id="KW-0813">Transport</keyword>
<dbReference type="PROSITE" id="PS50850">
    <property type="entry name" value="MFS"/>
    <property type="match status" value="1"/>
</dbReference>
<feature type="transmembrane region" description="Helical" evidence="6">
    <location>
        <begin position="63"/>
        <end position="86"/>
    </location>
</feature>
<keyword evidence="3 6" id="KW-0812">Transmembrane</keyword>
<feature type="transmembrane region" description="Helical" evidence="6">
    <location>
        <begin position="92"/>
        <end position="110"/>
    </location>
</feature>
<keyword evidence="5 6" id="KW-0472">Membrane</keyword>
<dbReference type="InterPro" id="IPR020846">
    <property type="entry name" value="MFS_dom"/>
</dbReference>
<evidence type="ECO:0000256" key="6">
    <source>
        <dbReference type="SAM" id="Phobius"/>
    </source>
</evidence>
<dbReference type="RefSeq" id="WP_338247673.1">
    <property type="nucleotide sequence ID" value="NZ_BSRI01000001.1"/>
</dbReference>
<evidence type="ECO:0000256" key="4">
    <source>
        <dbReference type="ARBA" id="ARBA00022989"/>
    </source>
</evidence>
<dbReference type="PANTHER" id="PTHR23505:SF79">
    <property type="entry name" value="PROTEIN SPINSTER"/>
    <property type="match status" value="1"/>
</dbReference>
<dbReference type="InterPro" id="IPR044770">
    <property type="entry name" value="MFS_spinster-like"/>
</dbReference>
<dbReference type="EMBL" id="BSRI01000001">
    <property type="protein sequence ID" value="GLV53950.1"/>
    <property type="molecule type" value="Genomic_DNA"/>
</dbReference>
<evidence type="ECO:0000313" key="8">
    <source>
        <dbReference type="EMBL" id="GLV53950.1"/>
    </source>
</evidence>
<evidence type="ECO:0000256" key="2">
    <source>
        <dbReference type="ARBA" id="ARBA00022448"/>
    </source>
</evidence>
<evidence type="ECO:0000259" key="7">
    <source>
        <dbReference type="PROSITE" id="PS50850"/>
    </source>
</evidence>
<accession>A0ABQ6FLR9</accession>
<dbReference type="PANTHER" id="PTHR23505">
    <property type="entry name" value="SPINSTER"/>
    <property type="match status" value="1"/>
</dbReference>
<sequence length="424" mass="45789">MFGINLLNYMDRYIFSSIATAVAKDLHFGIDGIGFIASAFLIVYTIFTLPLGLLADSISKKRLIAFCTMLWSVSTIFSALATSFIALFCTRMLLGIGEAGYYPAGTALLSQRFPADKWGKVLSWWNVGATIGLMVGFILGGMIVSTSPHAWRLAFVLSSVPGILLGFLVWKFPIQEKNVRKLRINRQALKQAGTQTVERISNLLHIRSFLMLTAMQIFAFFFLGVAVIFMPTYLQQKDAFHLDPATAGLYSGLMVVVAGVAGTILGGILADSWQKRFAGAHIFICGAGFLIGAICFALAMLNNNFVVFSIFLFLTLLCVNLYNGPAAAATQQIVVPAMGSSALALSLVIAHFFGDAFAPSIVGAITTSLDPTHGQHFLLNSAGQDLRLSLLAFCPTALFIAGILGIWGARFAARDRQKTLAPNN</sequence>
<evidence type="ECO:0000256" key="1">
    <source>
        <dbReference type="ARBA" id="ARBA00004651"/>
    </source>
</evidence>
<dbReference type="Gene3D" id="1.20.1250.20">
    <property type="entry name" value="MFS general substrate transporter like domains"/>
    <property type="match status" value="2"/>
</dbReference>
<name>A0ABQ6FLR9_9CHLR</name>
<feature type="domain" description="Major facilitator superfamily (MFS) profile" evidence="7">
    <location>
        <begin position="1"/>
        <end position="420"/>
    </location>
</feature>
<feature type="transmembrane region" description="Helical" evidence="6">
    <location>
        <begin position="388"/>
        <end position="409"/>
    </location>
</feature>